<evidence type="ECO:0000256" key="8">
    <source>
        <dbReference type="ARBA" id="ARBA00026144"/>
    </source>
</evidence>
<dbReference type="PANTHER" id="PTHR14744">
    <property type="entry name" value="N-ALPHA-ACETYLTRANSFERASE 60"/>
    <property type="match status" value="1"/>
</dbReference>
<sequence length="200" mass="22095">MADSPPDREGVYYRPLRPSDEPSLQQLHARLFPLDYDQDFFSKAVAGADGIVAWAAAAPLPVLTYVGELAPQLVPPSAQQEWREAEVLAGFITARAFPTLYADPHDRDLLGLAAREADQEWVLYVLTLGVAEAYQHCGIARRLLEFALRYAAETACRAVYLHVAEFNTAAQAFYAAAGFRQLAVLPGFYTIRTGRQPQPV</sequence>
<protein>
    <recommendedName>
        <fullName evidence="8">N-alpha-acetyltransferase 60</fullName>
        <ecNumber evidence="7">2.3.1.259</ecNumber>
        <ecNumber evidence="1">2.3.1.48</ecNumber>
    </recommendedName>
</protein>
<evidence type="ECO:0000259" key="11">
    <source>
        <dbReference type="PROSITE" id="PS51186"/>
    </source>
</evidence>
<dbReference type="GO" id="GO:0007059">
    <property type="term" value="P:chromosome segregation"/>
    <property type="evidence" value="ECO:0007669"/>
    <property type="project" value="UniProtKB-KW"/>
</dbReference>
<dbReference type="Proteomes" id="UP000239649">
    <property type="component" value="Unassembled WGS sequence"/>
</dbReference>
<dbReference type="CDD" id="cd04301">
    <property type="entry name" value="NAT_SF"/>
    <property type="match status" value="1"/>
</dbReference>
<dbReference type="InterPro" id="IPR000182">
    <property type="entry name" value="GNAT_dom"/>
</dbReference>
<dbReference type="InterPro" id="IPR016181">
    <property type="entry name" value="Acyl_CoA_acyltransferase"/>
</dbReference>
<proteinExistence type="inferred from homology"/>
<dbReference type="Pfam" id="PF00583">
    <property type="entry name" value="Acetyltransf_1"/>
    <property type="match status" value="1"/>
</dbReference>
<dbReference type="PROSITE" id="PS51186">
    <property type="entry name" value="GNAT"/>
    <property type="match status" value="1"/>
</dbReference>
<dbReference type="PANTHER" id="PTHR14744:SF15">
    <property type="entry name" value="N-ALPHA-ACETYLTRANSFERASE 60"/>
    <property type="match status" value="1"/>
</dbReference>
<comment type="catalytic activity">
    <reaction evidence="10">
        <text>N-terminal L-methionyl-[transmembrane protein] + acetyl-CoA = N-terminal N(alpha)-acetyl-L-methionyl-[transmembrane protein] + CoA + H(+)</text>
        <dbReference type="Rhea" id="RHEA:50604"/>
        <dbReference type="Rhea" id="RHEA-COMP:12745"/>
        <dbReference type="Rhea" id="RHEA-COMP:12746"/>
        <dbReference type="ChEBI" id="CHEBI:15378"/>
        <dbReference type="ChEBI" id="CHEBI:57287"/>
        <dbReference type="ChEBI" id="CHEBI:57288"/>
        <dbReference type="ChEBI" id="CHEBI:64731"/>
        <dbReference type="ChEBI" id="CHEBI:133414"/>
        <dbReference type="EC" id="2.3.1.259"/>
    </reaction>
</comment>
<accession>A0A2P6VS07</accession>
<reference evidence="12 13" key="1">
    <citation type="journal article" date="2018" name="Plant J.">
        <title>Genome sequences of Chlorella sorokiniana UTEX 1602 and Micractinium conductrix SAG 241.80: implications to maltose excretion by a green alga.</title>
        <authorList>
            <person name="Arriola M.B."/>
            <person name="Velmurugan N."/>
            <person name="Zhang Y."/>
            <person name="Plunkett M.H."/>
            <person name="Hondzo H."/>
            <person name="Barney B.M."/>
        </authorList>
    </citation>
    <scope>NUCLEOTIDE SEQUENCE [LARGE SCALE GENOMIC DNA]</scope>
    <source>
        <strain evidence="12 13">SAG 241.80</strain>
    </source>
</reference>
<comment type="catalytic activity">
    <reaction evidence="9">
        <text>L-lysyl-[protein] + acetyl-CoA = N(6)-acetyl-L-lysyl-[protein] + CoA + H(+)</text>
        <dbReference type="Rhea" id="RHEA:45948"/>
        <dbReference type="Rhea" id="RHEA-COMP:9752"/>
        <dbReference type="Rhea" id="RHEA-COMP:10731"/>
        <dbReference type="ChEBI" id="CHEBI:15378"/>
        <dbReference type="ChEBI" id="CHEBI:29969"/>
        <dbReference type="ChEBI" id="CHEBI:57287"/>
        <dbReference type="ChEBI" id="CHEBI:57288"/>
        <dbReference type="ChEBI" id="CHEBI:61930"/>
        <dbReference type="EC" id="2.3.1.48"/>
    </reaction>
</comment>
<evidence type="ECO:0000256" key="10">
    <source>
        <dbReference type="ARBA" id="ARBA00048848"/>
    </source>
</evidence>
<evidence type="ECO:0000313" key="12">
    <source>
        <dbReference type="EMBL" id="PSC76873.1"/>
    </source>
</evidence>
<reference evidence="12" key="2">
    <citation type="submission" date="2018-02" db="EMBL/GenBank/DDBJ databases">
        <authorList>
            <person name="Cohen D.B."/>
            <person name="Kent A.D."/>
        </authorList>
    </citation>
    <scope>NUCLEOTIDE SEQUENCE</scope>
    <source>
        <strain evidence="12">SAG 241.80</strain>
    </source>
</reference>
<dbReference type="GO" id="GO:0004402">
    <property type="term" value="F:histone acetyltransferase activity"/>
    <property type="evidence" value="ECO:0007669"/>
    <property type="project" value="TreeGrafter"/>
</dbReference>
<keyword evidence="5" id="KW-0012">Acyltransferase</keyword>
<name>A0A2P6VS07_9CHLO</name>
<evidence type="ECO:0000256" key="9">
    <source>
        <dbReference type="ARBA" id="ARBA00048017"/>
    </source>
</evidence>
<dbReference type="STRING" id="554055.A0A2P6VS07"/>
<evidence type="ECO:0000256" key="3">
    <source>
        <dbReference type="ARBA" id="ARBA00022829"/>
    </source>
</evidence>
<evidence type="ECO:0000256" key="5">
    <source>
        <dbReference type="ARBA" id="ARBA00023315"/>
    </source>
</evidence>
<keyword evidence="13" id="KW-1185">Reference proteome</keyword>
<organism evidence="12 13">
    <name type="scientific">Micractinium conductrix</name>
    <dbReference type="NCBI Taxonomy" id="554055"/>
    <lineage>
        <taxon>Eukaryota</taxon>
        <taxon>Viridiplantae</taxon>
        <taxon>Chlorophyta</taxon>
        <taxon>core chlorophytes</taxon>
        <taxon>Trebouxiophyceae</taxon>
        <taxon>Chlorellales</taxon>
        <taxon>Chlorellaceae</taxon>
        <taxon>Chlorella clade</taxon>
        <taxon>Micractinium</taxon>
    </lineage>
</organism>
<dbReference type="OrthoDB" id="47374at2759"/>
<gene>
    <name evidence="12" type="primary">g275</name>
    <name evidence="12" type="ORF">C2E20_0275</name>
</gene>
<dbReference type="AlphaFoldDB" id="A0A2P6VS07"/>
<comment type="caution">
    <text evidence="12">The sequence shown here is derived from an EMBL/GenBank/DDBJ whole genome shotgun (WGS) entry which is preliminary data.</text>
</comment>
<dbReference type="EMBL" id="LHPF02000001">
    <property type="protein sequence ID" value="PSC76873.1"/>
    <property type="molecule type" value="Genomic_DNA"/>
</dbReference>
<feature type="domain" description="N-acetyltransferase" evidence="11">
    <location>
        <begin position="11"/>
        <end position="200"/>
    </location>
</feature>
<keyword evidence="3" id="KW-0159">Chromosome partition</keyword>
<dbReference type="GO" id="GO:0120518">
    <property type="term" value="F:protein N-terminal-methionine acetyltransferase activity"/>
    <property type="evidence" value="ECO:0007669"/>
    <property type="project" value="UniProtKB-EC"/>
</dbReference>
<evidence type="ECO:0000313" key="13">
    <source>
        <dbReference type="Proteomes" id="UP000239649"/>
    </source>
</evidence>
<evidence type="ECO:0000256" key="2">
    <source>
        <dbReference type="ARBA" id="ARBA00022679"/>
    </source>
</evidence>
<dbReference type="EC" id="2.3.1.259" evidence="7"/>
<dbReference type="SUPFAM" id="SSF55729">
    <property type="entry name" value="Acyl-CoA N-acyltransferases (Nat)"/>
    <property type="match status" value="1"/>
</dbReference>
<dbReference type="InterPro" id="IPR045141">
    <property type="entry name" value="NAA60-like"/>
</dbReference>
<dbReference type="GO" id="GO:0000139">
    <property type="term" value="C:Golgi membrane"/>
    <property type="evidence" value="ECO:0007669"/>
    <property type="project" value="TreeGrafter"/>
</dbReference>
<dbReference type="EMBL" id="LHPF02000001">
    <property type="protein sequence ID" value="PSC76874.1"/>
    <property type="molecule type" value="Genomic_DNA"/>
</dbReference>
<comment type="similarity">
    <text evidence="6">Belongs to the acetyltransferase family. NAA60 subfamily.</text>
</comment>
<dbReference type="Gene3D" id="3.40.630.30">
    <property type="match status" value="1"/>
</dbReference>
<evidence type="ECO:0000256" key="7">
    <source>
        <dbReference type="ARBA" id="ARBA00026111"/>
    </source>
</evidence>
<dbReference type="EC" id="2.3.1.48" evidence="1"/>
<evidence type="ECO:0000256" key="6">
    <source>
        <dbReference type="ARBA" id="ARBA00025774"/>
    </source>
</evidence>
<keyword evidence="2 12" id="KW-0808">Transferase</keyword>
<evidence type="ECO:0000256" key="1">
    <source>
        <dbReference type="ARBA" id="ARBA00013184"/>
    </source>
</evidence>
<evidence type="ECO:0000256" key="4">
    <source>
        <dbReference type="ARBA" id="ARBA00022853"/>
    </source>
</evidence>
<keyword evidence="4" id="KW-0156">Chromatin regulator</keyword>